<feature type="transmembrane region" description="Helical" evidence="6">
    <location>
        <begin position="230"/>
        <end position="249"/>
    </location>
</feature>
<feature type="transmembrane region" description="Helical" evidence="6">
    <location>
        <begin position="198"/>
        <end position="218"/>
    </location>
</feature>
<keyword evidence="5 6" id="KW-0472">Membrane</keyword>
<keyword evidence="2" id="KW-1003">Cell membrane</keyword>
<dbReference type="EMBL" id="SHLI01000001">
    <property type="protein sequence ID" value="RZU98069.1"/>
    <property type="molecule type" value="Genomic_DNA"/>
</dbReference>
<evidence type="ECO:0000256" key="2">
    <source>
        <dbReference type="ARBA" id="ARBA00022475"/>
    </source>
</evidence>
<evidence type="ECO:0000313" key="8">
    <source>
        <dbReference type="Proteomes" id="UP000292298"/>
    </source>
</evidence>
<protein>
    <submittedName>
        <fullName evidence="7">Uncharacterized membrane protein YbhN (UPF0104 family)</fullName>
    </submittedName>
</protein>
<feature type="transmembrane region" description="Helical" evidence="6">
    <location>
        <begin position="32"/>
        <end position="53"/>
    </location>
</feature>
<dbReference type="Pfam" id="PF03706">
    <property type="entry name" value="LPG_synthase_TM"/>
    <property type="match status" value="1"/>
</dbReference>
<dbReference type="PANTHER" id="PTHR40277:SF1">
    <property type="entry name" value="BLL5419 PROTEIN"/>
    <property type="match status" value="1"/>
</dbReference>
<accession>A0A4Q8CYK7</accession>
<reference evidence="7 8" key="1">
    <citation type="submission" date="2019-02" db="EMBL/GenBank/DDBJ databases">
        <title>Genomic Encyclopedia of Type Strains, Phase IV (KMG-IV): sequencing the most valuable type-strain genomes for metagenomic binning, comparative biology and taxonomic classification.</title>
        <authorList>
            <person name="Goeker M."/>
        </authorList>
    </citation>
    <scope>NUCLEOTIDE SEQUENCE [LARGE SCALE GENOMIC DNA]</scope>
    <source>
        <strain evidence="7 8">DSM 21056</strain>
    </source>
</reference>
<keyword evidence="8" id="KW-1185">Reference proteome</keyword>
<name>A0A4Q8CYK7_9GAMM</name>
<evidence type="ECO:0000256" key="4">
    <source>
        <dbReference type="ARBA" id="ARBA00022989"/>
    </source>
</evidence>
<dbReference type="InterPro" id="IPR022791">
    <property type="entry name" value="L-PG_synthase/AglD"/>
</dbReference>
<comment type="caution">
    <text evidence="7">The sequence shown here is derived from an EMBL/GenBank/DDBJ whole genome shotgun (WGS) entry which is preliminary data.</text>
</comment>
<keyword evidence="4 6" id="KW-1133">Transmembrane helix</keyword>
<dbReference type="AlphaFoldDB" id="A0A4Q8CYK7"/>
<evidence type="ECO:0000256" key="6">
    <source>
        <dbReference type="SAM" id="Phobius"/>
    </source>
</evidence>
<organism evidence="7 8">
    <name type="scientific">Spiribacter vilamensis</name>
    <dbReference type="NCBI Taxonomy" id="531306"/>
    <lineage>
        <taxon>Bacteria</taxon>
        <taxon>Pseudomonadati</taxon>
        <taxon>Pseudomonadota</taxon>
        <taxon>Gammaproteobacteria</taxon>
        <taxon>Chromatiales</taxon>
        <taxon>Ectothiorhodospiraceae</taxon>
        <taxon>Spiribacter</taxon>
    </lineage>
</organism>
<proteinExistence type="predicted"/>
<comment type="subcellular location">
    <subcellularLocation>
        <location evidence="1">Cell membrane</location>
        <topology evidence="1">Multi-pass membrane protein</topology>
    </subcellularLocation>
</comment>
<dbReference type="GO" id="GO:0005886">
    <property type="term" value="C:plasma membrane"/>
    <property type="evidence" value="ECO:0007669"/>
    <property type="project" value="UniProtKB-SubCell"/>
</dbReference>
<gene>
    <name evidence="7" type="ORF">EV698_0305</name>
</gene>
<dbReference type="RefSeq" id="WP_165385685.1">
    <property type="nucleotide sequence ID" value="NZ_SHLI01000001.1"/>
</dbReference>
<evidence type="ECO:0000256" key="5">
    <source>
        <dbReference type="ARBA" id="ARBA00023136"/>
    </source>
</evidence>
<sequence>MPRLIRLLISLLMLGFIAERFGAGVLERLEQVDWRWLVAGLLITVAQVLLSAWRWRFTATRLGLSLRRGVAIREYYLATLINQVLPGGVVGDAQRAWRHSHDAPRRGPAFQAVVIERFSGQLAMVGLALGVWGYWPPGKALTLPDGWLSGAVAVIGGAGTIIVALALISGRRPHWLIDWWQALRYALLAPRVLPVQLIASIVVAISYIGVYACCVLSLGPESSPGTWLPLIPLVLFAMLIPASIAGWGLREGAAAVLWPLAGLPVAEGVSAAVLYGALSLVASTPGLITLLRR</sequence>
<dbReference type="PANTHER" id="PTHR40277">
    <property type="entry name" value="BLL5419 PROTEIN"/>
    <property type="match status" value="1"/>
</dbReference>
<keyword evidence="3 6" id="KW-0812">Transmembrane</keyword>
<dbReference type="Proteomes" id="UP000292298">
    <property type="component" value="Unassembled WGS sequence"/>
</dbReference>
<evidence type="ECO:0000256" key="1">
    <source>
        <dbReference type="ARBA" id="ARBA00004651"/>
    </source>
</evidence>
<evidence type="ECO:0000313" key="7">
    <source>
        <dbReference type="EMBL" id="RZU98069.1"/>
    </source>
</evidence>
<evidence type="ECO:0000256" key="3">
    <source>
        <dbReference type="ARBA" id="ARBA00022692"/>
    </source>
</evidence>
<feature type="transmembrane region" description="Helical" evidence="6">
    <location>
        <begin position="114"/>
        <end position="135"/>
    </location>
</feature>
<feature type="transmembrane region" description="Helical" evidence="6">
    <location>
        <begin position="147"/>
        <end position="168"/>
    </location>
</feature>